<feature type="non-terminal residue" evidence="3">
    <location>
        <position position="745"/>
    </location>
</feature>
<gene>
    <name evidence="3" type="ORF">M4Z11_05130</name>
</gene>
<feature type="domain" description="Trimeric autotransporter adhesin YadA-like head" evidence="1">
    <location>
        <begin position="339"/>
        <end position="365"/>
    </location>
</feature>
<accession>A0ABT0P945</accession>
<feature type="domain" description="Trimeric autotransporter adhesin YadA-like stalk" evidence="2">
    <location>
        <begin position="507"/>
        <end position="546"/>
    </location>
</feature>
<dbReference type="InterPro" id="IPR011049">
    <property type="entry name" value="Serralysin-like_metalloprot_C"/>
</dbReference>
<evidence type="ECO:0000313" key="4">
    <source>
        <dbReference type="Proteomes" id="UP001523003"/>
    </source>
</evidence>
<evidence type="ECO:0000313" key="3">
    <source>
        <dbReference type="EMBL" id="MCL6229981.1"/>
    </source>
</evidence>
<evidence type="ECO:0000259" key="2">
    <source>
        <dbReference type="Pfam" id="PF05662"/>
    </source>
</evidence>
<organism evidence="3 4">
    <name type="scientific">Bartonella bilalgolemii</name>
    <dbReference type="NCBI Taxonomy" id="2942911"/>
    <lineage>
        <taxon>Bacteria</taxon>
        <taxon>Pseudomonadati</taxon>
        <taxon>Pseudomonadota</taxon>
        <taxon>Alphaproteobacteria</taxon>
        <taxon>Hyphomicrobiales</taxon>
        <taxon>Bartonellaceae</taxon>
        <taxon>Bartonella</taxon>
    </lineage>
</organism>
<feature type="domain" description="Trimeric autotransporter adhesin YadA-like stalk" evidence="2">
    <location>
        <begin position="439"/>
        <end position="472"/>
    </location>
</feature>
<dbReference type="SUPFAM" id="SSF101967">
    <property type="entry name" value="Adhesin YadA, collagen-binding domain"/>
    <property type="match status" value="2"/>
</dbReference>
<dbReference type="InterPro" id="IPR008640">
    <property type="entry name" value="Adhesin_Head_dom"/>
</dbReference>
<dbReference type="Gene3D" id="1.20.5.170">
    <property type="match status" value="2"/>
</dbReference>
<sequence length="745" mass="76019">MKKSRVISKKSALNDHLFSCRSPLLQAVSLGTAMTALLSSVSPVVASTFSPTGQQTTLQSSQSPKGTGVISIKATDKASKNSLGPACTSDRYCGVDNIIVSTSFDSRKIISEENYVNLLTYHQFDNGHSRDLGAQRATWTVDGQSAVLDVSATSVLSNVLRDNTTRRADYLSGLVMGAMSNMAFGRDASTAGGIGWVEMKDMIAIGVSSRSENERAIAIGGGSKSKSYGGISIGAASLSVGHAAVAIGMNSSVVGDFGGGIAVGGDAKVMGASTIAIGVGSSGTGQHSIALGDDARVIETSSVAIGSKAKVTGANTIAVGASSSGTGERSIALGSYANASSYMATALGFDTKASNNYTVAVGTKAIASGDEAVAIGSYANASGVKAVALGSGSKASNRSDYAGYNPLTGKYAGDDANYIWQATTGVVSIGDVEKKITRQINGVAAGREDTDAVNVAQLKVLRQLVLESSNSFVQQDDSNGRITIGAETSGAAITLANKNGKGRTLSGLKDGALSDSSTEAVTGKQLFKVQGEITDTNDEVYKVSADVVDLSIDVAALTTSVDGLSKSVTNVQGNVSKIAQNASNYLGGGADILGGTAPTYTVQNKDYENVGAAFAGVDKSLTELYTNIENGVGNGLIEQEDSNSRITIGAKIGGTEITLANKDGEGRTLSGLKEGTLSDSSTEAVTGKQLYKVDSRLTETTGKVEGLTTSVTNVQGDVSKIAQNVSNYLGGGADLLKETAPTYKI</sequence>
<feature type="domain" description="Trimeric autotransporter adhesin YadA-like head" evidence="1">
    <location>
        <begin position="271"/>
        <end position="295"/>
    </location>
</feature>
<evidence type="ECO:0000259" key="1">
    <source>
        <dbReference type="Pfam" id="PF05658"/>
    </source>
</evidence>
<feature type="domain" description="Trimeric autotransporter adhesin YadA-like stalk" evidence="2">
    <location>
        <begin position="673"/>
        <end position="706"/>
    </location>
</feature>
<dbReference type="CDD" id="cd12820">
    <property type="entry name" value="LbR_YadA-like"/>
    <property type="match status" value="1"/>
</dbReference>
<comment type="caution">
    <text evidence="3">The sequence shown here is derived from an EMBL/GenBank/DDBJ whole genome shotgun (WGS) entry which is preliminary data.</text>
</comment>
<feature type="domain" description="Trimeric autotransporter adhesin YadA-like head" evidence="1">
    <location>
        <begin position="300"/>
        <end position="323"/>
    </location>
</feature>
<reference evidence="3 4" key="1">
    <citation type="submission" date="2022-05" db="EMBL/GenBank/DDBJ databases">
        <title>Description of the Bartonella bilalgolemii sp. nov. Isolated from Apodemus uralensis (Pallas 1811).</title>
        <authorList>
            <person name="Zgheib R."/>
            <person name="Celebi B."/>
        </authorList>
    </citation>
    <scope>NUCLEOTIDE SEQUENCE [LARGE SCALE GENOMIC DNA]</scope>
    <source>
        <strain evidence="3 4">G70</strain>
    </source>
</reference>
<dbReference type="Pfam" id="PF05662">
    <property type="entry name" value="YadA_stalk"/>
    <property type="match status" value="3"/>
</dbReference>
<dbReference type="EMBL" id="JAMCOF010000008">
    <property type="protein sequence ID" value="MCL6229981.1"/>
    <property type="molecule type" value="Genomic_DNA"/>
</dbReference>
<dbReference type="Pfam" id="PF05658">
    <property type="entry name" value="YadA_head"/>
    <property type="match status" value="5"/>
</dbReference>
<dbReference type="Gene3D" id="2.150.10.10">
    <property type="entry name" value="Serralysin-like metalloprotease, C-terminal"/>
    <property type="match status" value="3"/>
</dbReference>
<dbReference type="InterPro" id="IPR008635">
    <property type="entry name" value="Coiled_stalk_dom"/>
</dbReference>
<name>A0ABT0P945_9HYPH</name>
<proteinExistence type="predicted"/>
<feature type="domain" description="Trimeric autotransporter adhesin YadA-like head" evidence="1">
    <location>
        <begin position="203"/>
        <end position="223"/>
    </location>
</feature>
<dbReference type="Proteomes" id="UP001523003">
    <property type="component" value="Unassembled WGS sequence"/>
</dbReference>
<keyword evidence="4" id="KW-1185">Reference proteome</keyword>
<feature type="domain" description="Trimeric autotransporter adhesin YadA-like head" evidence="1">
    <location>
        <begin position="367"/>
        <end position="393"/>
    </location>
</feature>
<protein>
    <submittedName>
        <fullName evidence="3">Uncharacterized protein</fullName>
    </submittedName>
</protein>